<feature type="region of interest" description="Disordered" evidence="6">
    <location>
        <begin position="284"/>
        <end position="378"/>
    </location>
</feature>
<dbReference type="KEGG" id="samb:SAM23877_2369"/>
<feature type="transmembrane region" description="Helical" evidence="7">
    <location>
        <begin position="208"/>
        <end position="228"/>
    </location>
</feature>
<dbReference type="InterPro" id="IPR037185">
    <property type="entry name" value="EmrE-like"/>
</dbReference>
<dbReference type="Pfam" id="PF00892">
    <property type="entry name" value="EamA"/>
    <property type="match status" value="2"/>
</dbReference>
<evidence type="ECO:0000256" key="3">
    <source>
        <dbReference type="ARBA" id="ARBA00022692"/>
    </source>
</evidence>
<keyword evidence="5 7" id="KW-0472">Membrane</keyword>
<evidence type="ECO:0000313" key="9">
    <source>
        <dbReference type="EMBL" id="AKZ55418.1"/>
    </source>
</evidence>
<protein>
    <submittedName>
        <fullName evidence="9">Putative integral membrane protein</fullName>
    </submittedName>
</protein>
<dbReference type="STRING" id="1889.SAM40697_2176"/>
<organism evidence="9 10">
    <name type="scientific">Streptomyces ambofaciens (strain ATCC 23877 / 3486 / DSM 40053 / JCM 4204 / NBRC 12836 / NRRL B-2516)</name>
    <dbReference type="NCBI Taxonomy" id="278992"/>
    <lineage>
        <taxon>Bacteria</taxon>
        <taxon>Bacillati</taxon>
        <taxon>Actinomycetota</taxon>
        <taxon>Actinomycetes</taxon>
        <taxon>Kitasatosporales</taxon>
        <taxon>Streptomycetaceae</taxon>
        <taxon>Streptomyces</taxon>
    </lineage>
</organism>
<feature type="transmembrane region" description="Helical" evidence="7">
    <location>
        <begin position="179"/>
        <end position="196"/>
    </location>
</feature>
<dbReference type="Proteomes" id="UP000061018">
    <property type="component" value="Chromosome"/>
</dbReference>
<dbReference type="SUPFAM" id="SSF103481">
    <property type="entry name" value="Multidrug resistance efflux transporter EmrE"/>
    <property type="match status" value="2"/>
</dbReference>
<evidence type="ECO:0000313" key="10">
    <source>
        <dbReference type="Proteomes" id="UP000061018"/>
    </source>
</evidence>
<proteinExistence type="inferred from homology"/>
<feature type="transmembrane region" description="Helical" evidence="7">
    <location>
        <begin position="240"/>
        <end position="258"/>
    </location>
</feature>
<dbReference type="EMBL" id="CP012382">
    <property type="protein sequence ID" value="AKZ55418.1"/>
    <property type="molecule type" value="Genomic_DNA"/>
</dbReference>
<evidence type="ECO:0000256" key="4">
    <source>
        <dbReference type="ARBA" id="ARBA00022989"/>
    </source>
</evidence>
<sequence>MTARGWFLFSLMGVVWGVPYLMIKVAVDEVSPSGVVFTRCALGAALLLPFALRKGNLFGTVRTHWKPLLAFAVIEIIGPWWTLTDAERHLSSSTAGLLIAGVPIVGVALARCFGSAEHLGARRLTGLAVGLAGVAVLTVPHLTGGDVRSLAEVLVTVLGYATAPLIAARHLKDVPSLHLTAACLTLAALVYAPAAVAGRPDALPSGEVIAALAGLGVICTAIAFVAFLELIKEVGPTRASVITYVNPAIAVAAGAVFLDESLTPGVLAAFALILTGSVLATASTGPTATTTVTPGAPTTPAATPAATPGATATSAGTVAPAATAAPAEITEPAATEGPGCGARPVPWSTRQTSRADGRVKTLTGLPEERPGSTGQGDG</sequence>
<evidence type="ECO:0000256" key="6">
    <source>
        <dbReference type="SAM" id="MobiDB-lite"/>
    </source>
</evidence>
<name>A0A0K2AQZ5_STRA7</name>
<feature type="transmembrane region" description="Helical" evidence="7">
    <location>
        <begin position="95"/>
        <end position="113"/>
    </location>
</feature>
<dbReference type="GO" id="GO:0016020">
    <property type="term" value="C:membrane"/>
    <property type="evidence" value="ECO:0007669"/>
    <property type="project" value="UniProtKB-SubCell"/>
</dbReference>
<evidence type="ECO:0000256" key="2">
    <source>
        <dbReference type="ARBA" id="ARBA00007362"/>
    </source>
</evidence>
<evidence type="ECO:0000256" key="1">
    <source>
        <dbReference type="ARBA" id="ARBA00004141"/>
    </source>
</evidence>
<keyword evidence="4 7" id="KW-1133">Transmembrane helix</keyword>
<feature type="compositionally biased region" description="Low complexity" evidence="6">
    <location>
        <begin position="284"/>
        <end position="337"/>
    </location>
</feature>
<keyword evidence="3 7" id="KW-0812">Transmembrane</keyword>
<dbReference type="PANTHER" id="PTHR32322:SF2">
    <property type="entry name" value="EAMA DOMAIN-CONTAINING PROTEIN"/>
    <property type="match status" value="1"/>
</dbReference>
<evidence type="ECO:0000256" key="7">
    <source>
        <dbReference type="SAM" id="Phobius"/>
    </source>
</evidence>
<dbReference type="PANTHER" id="PTHR32322">
    <property type="entry name" value="INNER MEMBRANE TRANSPORTER"/>
    <property type="match status" value="1"/>
</dbReference>
<evidence type="ECO:0000259" key="8">
    <source>
        <dbReference type="Pfam" id="PF00892"/>
    </source>
</evidence>
<feature type="transmembrane region" description="Helical" evidence="7">
    <location>
        <begin position="149"/>
        <end position="167"/>
    </location>
</feature>
<feature type="transmembrane region" description="Helical" evidence="7">
    <location>
        <begin position="7"/>
        <end position="27"/>
    </location>
</feature>
<dbReference type="InterPro" id="IPR050638">
    <property type="entry name" value="AA-Vitamin_Transporters"/>
</dbReference>
<dbReference type="AlphaFoldDB" id="A0A0K2AQZ5"/>
<comment type="similarity">
    <text evidence="2">Belongs to the EamA transporter family.</text>
</comment>
<comment type="subcellular location">
    <subcellularLocation>
        <location evidence="1">Membrane</location>
        <topology evidence="1">Multi-pass membrane protein</topology>
    </subcellularLocation>
</comment>
<gene>
    <name evidence="9" type="ORF">SAM23877_2369</name>
</gene>
<feature type="transmembrane region" description="Helical" evidence="7">
    <location>
        <begin position="264"/>
        <end position="282"/>
    </location>
</feature>
<reference evidence="10" key="1">
    <citation type="journal article" date="2015" name="J. Biotechnol.">
        <title>Complete genome sequence of Streptomyces ambofaciens ATCC 23877, the spiramycin producer.</title>
        <authorList>
            <person name="Thibessard A."/>
            <person name="Haas D."/>
            <person name="Gerbaud C."/>
            <person name="Aigle B."/>
            <person name="Lautru S."/>
            <person name="Pernodet J.L."/>
            <person name="Leblond P."/>
        </authorList>
    </citation>
    <scope>NUCLEOTIDE SEQUENCE [LARGE SCALE GENOMIC DNA]</scope>
    <source>
        <strain evidence="10">ATCC 23877 / 3486 / DSM 40053 / JCM 4204 / NBRC 12836 / NRRL B-2516</strain>
    </source>
</reference>
<feature type="domain" description="EamA" evidence="8">
    <location>
        <begin position="5"/>
        <end position="138"/>
    </location>
</feature>
<feature type="domain" description="EamA" evidence="8">
    <location>
        <begin position="153"/>
        <end position="280"/>
    </location>
</feature>
<dbReference type="InterPro" id="IPR000620">
    <property type="entry name" value="EamA_dom"/>
</dbReference>
<evidence type="ECO:0000256" key="5">
    <source>
        <dbReference type="ARBA" id="ARBA00023136"/>
    </source>
</evidence>
<feature type="transmembrane region" description="Helical" evidence="7">
    <location>
        <begin position="33"/>
        <end position="52"/>
    </location>
</feature>
<feature type="transmembrane region" description="Helical" evidence="7">
    <location>
        <begin position="125"/>
        <end position="143"/>
    </location>
</feature>
<feature type="transmembrane region" description="Helical" evidence="7">
    <location>
        <begin position="64"/>
        <end position="83"/>
    </location>
</feature>
<accession>A0A0K2AQZ5</accession>